<comment type="caution">
    <text evidence="4">The sequence shown here is derived from an EMBL/GenBank/DDBJ whole genome shotgun (WGS) entry which is preliminary data.</text>
</comment>
<reference evidence="5 7" key="2">
    <citation type="submission" date="2019-07" db="EMBL/GenBank/DDBJ databases">
        <title>Draft genome of two Muricauda strains isolated from deep sea.</title>
        <authorList>
            <person name="Sun C."/>
        </authorList>
    </citation>
    <scope>NUCLEOTIDE SEQUENCE [LARGE SCALE GENOMIC DNA]</scope>
    <source>
        <strain evidence="5 7">72</strain>
    </source>
</reference>
<evidence type="ECO:0000313" key="6">
    <source>
        <dbReference type="Proteomes" id="UP000266691"/>
    </source>
</evidence>
<keyword evidence="7" id="KW-1185">Reference proteome</keyword>
<dbReference type="Proteomes" id="UP000266691">
    <property type="component" value="Unassembled WGS sequence"/>
</dbReference>
<accession>A0A3A1NLR4</accession>
<dbReference type="AlphaFoldDB" id="A0A3A1NLR4"/>
<feature type="domain" description="FecR protein" evidence="2">
    <location>
        <begin position="179"/>
        <end position="269"/>
    </location>
</feature>
<evidence type="ECO:0000313" key="7">
    <source>
        <dbReference type="Proteomes" id="UP000321621"/>
    </source>
</evidence>
<keyword evidence="1" id="KW-1133">Transmembrane helix</keyword>
<organism evidence="4 6">
    <name type="scientific">Flagellimonas pelagia</name>
    <dbReference type="NCBI Taxonomy" id="2306998"/>
    <lineage>
        <taxon>Bacteria</taxon>
        <taxon>Pseudomonadati</taxon>
        <taxon>Bacteroidota</taxon>
        <taxon>Flavobacteriia</taxon>
        <taxon>Flavobacteriales</taxon>
        <taxon>Flavobacteriaceae</taxon>
        <taxon>Flagellimonas</taxon>
    </lineage>
</organism>
<evidence type="ECO:0000256" key="1">
    <source>
        <dbReference type="SAM" id="Phobius"/>
    </source>
</evidence>
<feature type="transmembrane region" description="Helical" evidence="1">
    <location>
        <begin position="86"/>
        <end position="106"/>
    </location>
</feature>
<dbReference type="RefSeq" id="WP_051947309.1">
    <property type="nucleotide sequence ID" value="NZ_QXFI01000024.1"/>
</dbReference>
<dbReference type="InterPro" id="IPR006860">
    <property type="entry name" value="FecR"/>
</dbReference>
<name>A0A3A1NLR4_9FLAO</name>
<dbReference type="InterPro" id="IPR012373">
    <property type="entry name" value="Ferrdict_sens_TM"/>
</dbReference>
<evidence type="ECO:0000313" key="4">
    <source>
        <dbReference type="EMBL" id="RIV44779.1"/>
    </source>
</evidence>
<dbReference type="EMBL" id="VNWK01000024">
    <property type="protein sequence ID" value="TXJ95084.1"/>
    <property type="molecule type" value="Genomic_DNA"/>
</dbReference>
<dbReference type="GO" id="GO:0016989">
    <property type="term" value="F:sigma factor antagonist activity"/>
    <property type="evidence" value="ECO:0007669"/>
    <property type="project" value="TreeGrafter"/>
</dbReference>
<keyword evidence="1" id="KW-0472">Membrane</keyword>
<reference evidence="4 6" key="1">
    <citation type="submission" date="2018-08" db="EMBL/GenBank/DDBJ databases">
        <title>Proposal of Muricauda 72 sp.nov. and Muricauda NH166 sp.nov., isolated from seawater.</title>
        <authorList>
            <person name="Cheng H."/>
            <person name="Wu Y.-H."/>
            <person name="Guo L.-L."/>
            <person name="Xu X.-W."/>
        </authorList>
    </citation>
    <scope>NUCLEOTIDE SEQUENCE [LARGE SCALE GENOMIC DNA]</scope>
    <source>
        <strain evidence="4 6">72</strain>
    </source>
</reference>
<gene>
    <name evidence="4" type="ORF">D2V05_08550</name>
    <name evidence="5" type="ORF">FQ017_08475</name>
</gene>
<dbReference type="InterPro" id="IPR032508">
    <property type="entry name" value="FecR_C"/>
</dbReference>
<evidence type="ECO:0000313" key="5">
    <source>
        <dbReference type="EMBL" id="TXJ95084.1"/>
    </source>
</evidence>
<feature type="domain" description="Protein FecR C-terminal" evidence="3">
    <location>
        <begin position="319"/>
        <end position="386"/>
    </location>
</feature>
<dbReference type="Proteomes" id="UP000321621">
    <property type="component" value="Unassembled WGS sequence"/>
</dbReference>
<dbReference type="Pfam" id="PF04773">
    <property type="entry name" value="FecR"/>
    <property type="match status" value="1"/>
</dbReference>
<evidence type="ECO:0000259" key="2">
    <source>
        <dbReference type="Pfam" id="PF04773"/>
    </source>
</evidence>
<dbReference type="PANTHER" id="PTHR30273">
    <property type="entry name" value="PERIPLASMIC SIGNAL SENSOR AND SIGMA FACTOR ACTIVATOR FECR-RELATED"/>
    <property type="match status" value="1"/>
</dbReference>
<dbReference type="EMBL" id="QXFI01000024">
    <property type="protein sequence ID" value="RIV44779.1"/>
    <property type="molecule type" value="Genomic_DNA"/>
</dbReference>
<dbReference type="Gene3D" id="2.60.120.1440">
    <property type="match status" value="1"/>
</dbReference>
<protein>
    <submittedName>
        <fullName evidence="4">DUF4974 domain-containing protein</fullName>
    </submittedName>
</protein>
<dbReference type="PANTHER" id="PTHR30273:SF2">
    <property type="entry name" value="PROTEIN FECR"/>
    <property type="match status" value="1"/>
</dbReference>
<keyword evidence="1" id="KW-0812">Transmembrane</keyword>
<proteinExistence type="predicted"/>
<dbReference type="Gene3D" id="3.55.50.30">
    <property type="match status" value="1"/>
</dbReference>
<dbReference type="Pfam" id="PF16344">
    <property type="entry name" value="FecR_C"/>
    <property type="match status" value="1"/>
</dbReference>
<sequence>MTKFDIRRTITRYINQEATQEELSMLYEWVKKGNNQEVFKKYVQADFLINYQNRSWKSEEAFKNFLETIKENDSKKVRSLLVRGDMWKYAAAIVVIVSTSLFALLYSTPQEDMTPRVDLNMITLQLENGEVLNLDPSANGTIKSKKGNTVFSLVEGVLTQKNGTKGKKVEKNNVLKIPYGKKLSVTLQDGTVVMLNSGSTLSYPASFSGKDKREVYLQGEAFFEVAKNPEQPFFVKTNTIYTQVYGTVFNVSAYTEDGVAEVVLVEGSVGVGEVDVNTSKTPQMLKPSQKASKLLDVESGFVVEDVDVSSYVSWTKGILTFENEAMSNIIKKLERQYNIRIINQFEELGERRFTGMFDVEDIDRVLKTIQTHTRFSYQKEGKTITIKEPNKQ</sequence>
<dbReference type="OrthoDB" id="704021at2"/>
<evidence type="ECO:0000259" key="3">
    <source>
        <dbReference type="Pfam" id="PF16344"/>
    </source>
</evidence>